<organism evidence="2 3">
    <name type="scientific">Baudoinia panamericana (strain UAMH 10762)</name>
    <name type="common">Angels' share fungus</name>
    <name type="synonym">Baudoinia compniacensis (strain UAMH 10762)</name>
    <dbReference type="NCBI Taxonomy" id="717646"/>
    <lineage>
        <taxon>Eukaryota</taxon>
        <taxon>Fungi</taxon>
        <taxon>Dikarya</taxon>
        <taxon>Ascomycota</taxon>
        <taxon>Pezizomycotina</taxon>
        <taxon>Dothideomycetes</taxon>
        <taxon>Dothideomycetidae</taxon>
        <taxon>Mycosphaerellales</taxon>
        <taxon>Teratosphaeriaceae</taxon>
        <taxon>Baudoinia</taxon>
    </lineage>
</organism>
<dbReference type="GeneID" id="19114044"/>
<proteinExistence type="predicted"/>
<dbReference type="STRING" id="717646.M2LDM6"/>
<dbReference type="eggNOG" id="ENOG502S0IF">
    <property type="taxonomic scope" value="Eukaryota"/>
</dbReference>
<dbReference type="OrthoDB" id="3246050at2759"/>
<dbReference type="EMBL" id="KB445562">
    <property type="protein sequence ID" value="EMC92092.1"/>
    <property type="molecule type" value="Genomic_DNA"/>
</dbReference>
<dbReference type="PANTHER" id="PTHR38117:SF2">
    <property type="entry name" value="NACHT AND WD40 DOMAIN PROTEIN"/>
    <property type="match status" value="1"/>
</dbReference>
<feature type="non-terminal residue" evidence="2">
    <location>
        <position position="168"/>
    </location>
</feature>
<dbReference type="KEGG" id="bcom:BAUCODRAFT_40956"/>
<sequence length="168" mass="18856">MSRRSFITNITPLPQHITRDRALALLHDHQEMIQLNPLVVGFERTKAHPNATLEEEHNCIWYEITDVVHYLPGGVAKGQIKYKAGFHNLPDGIQTHCFAPAGVDLKARWRVGGNVFGQKPEPAELGVNKPREGLYLREDVEIRCNVLLGGTVKGNLKKSHAVLVERLL</sequence>
<name>M2LDM6_BAUPA</name>
<dbReference type="RefSeq" id="XP_007680436.1">
    <property type="nucleotide sequence ID" value="XM_007682246.1"/>
</dbReference>
<dbReference type="InterPro" id="IPR055481">
    <property type="entry name" value="DUF7053"/>
</dbReference>
<dbReference type="OMA" id="QTHCHAP"/>
<dbReference type="Pfam" id="PF23155">
    <property type="entry name" value="DUF7053"/>
    <property type="match status" value="1"/>
</dbReference>
<feature type="domain" description="DUF7053" evidence="1">
    <location>
        <begin position="3"/>
        <end position="168"/>
    </location>
</feature>
<evidence type="ECO:0000313" key="3">
    <source>
        <dbReference type="Proteomes" id="UP000011761"/>
    </source>
</evidence>
<keyword evidence="3" id="KW-1185">Reference proteome</keyword>
<accession>M2LDM6</accession>
<gene>
    <name evidence="2" type="ORF">BAUCODRAFT_40956</name>
</gene>
<evidence type="ECO:0000313" key="2">
    <source>
        <dbReference type="EMBL" id="EMC92092.1"/>
    </source>
</evidence>
<dbReference type="Proteomes" id="UP000011761">
    <property type="component" value="Unassembled WGS sequence"/>
</dbReference>
<dbReference type="AlphaFoldDB" id="M2LDM6"/>
<dbReference type="PANTHER" id="PTHR38117">
    <property type="entry name" value="NACHT AND WD40 DOMAIN PROTEIN"/>
    <property type="match status" value="1"/>
</dbReference>
<reference evidence="2 3" key="1">
    <citation type="journal article" date="2012" name="PLoS Pathog.">
        <title>Diverse lifestyles and strategies of plant pathogenesis encoded in the genomes of eighteen Dothideomycetes fungi.</title>
        <authorList>
            <person name="Ohm R.A."/>
            <person name="Feau N."/>
            <person name="Henrissat B."/>
            <person name="Schoch C.L."/>
            <person name="Horwitz B.A."/>
            <person name="Barry K.W."/>
            <person name="Condon B.J."/>
            <person name="Copeland A.C."/>
            <person name="Dhillon B."/>
            <person name="Glaser F."/>
            <person name="Hesse C.N."/>
            <person name="Kosti I."/>
            <person name="LaButti K."/>
            <person name="Lindquist E.A."/>
            <person name="Lucas S."/>
            <person name="Salamov A.A."/>
            <person name="Bradshaw R.E."/>
            <person name="Ciuffetti L."/>
            <person name="Hamelin R.C."/>
            <person name="Kema G.H.J."/>
            <person name="Lawrence C."/>
            <person name="Scott J.A."/>
            <person name="Spatafora J.W."/>
            <person name="Turgeon B.G."/>
            <person name="de Wit P.J.G.M."/>
            <person name="Zhong S."/>
            <person name="Goodwin S.B."/>
            <person name="Grigoriev I.V."/>
        </authorList>
    </citation>
    <scope>NUCLEOTIDE SEQUENCE [LARGE SCALE GENOMIC DNA]</scope>
    <source>
        <strain evidence="2 3">UAMH 10762</strain>
    </source>
</reference>
<evidence type="ECO:0000259" key="1">
    <source>
        <dbReference type="Pfam" id="PF23155"/>
    </source>
</evidence>
<protein>
    <recommendedName>
        <fullName evidence="1">DUF7053 domain-containing protein</fullName>
    </recommendedName>
</protein>
<dbReference type="HOGENOM" id="CLU_028035_3_1_1"/>